<protein>
    <submittedName>
        <fullName evidence="2">Uncharacterized protein</fullName>
    </submittedName>
</protein>
<name>A0A7W8D7Q2_9GAMM</name>
<dbReference type="AlphaFoldDB" id="A0A7W8D7Q2"/>
<keyword evidence="1" id="KW-0732">Signal</keyword>
<feature type="signal peptide" evidence="1">
    <location>
        <begin position="1"/>
        <end position="21"/>
    </location>
</feature>
<gene>
    <name evidence="2" type="ORF">HNQ52_001804</name>
</gene>
<dbReference type="Proteomes" id="UP000521199">
    <property type="component" value="Unassembled WGS sequence"/>
</dbReference>
<evidence type="ECO:0000313" key="3">
    <source>
        <dbReference type="Proteomes" id="UP000521199"/>
    </source>
</evidence>
<dbReference type="EMBL" id="JACHHP010000003">
    <property type="protein sequence ID" value="MBB5208262.1"/>
    <property type="molecule type" value="Genomic_DNA"/>
</dbReference>
<proteinExistence type="predicted"/>
<accession>A0A7W8D7Q2</accession>
<comment type="caution">
    <text evidence="2">The sequence shown here is derived from an EMBL/GenBank/DDBJ whole genome shotgun (WGS) entry which is preliminary data.</text>
</comment>
<evidence type="ECO:0000313" key="2">
    <source>
        <dbReference type="EMBL" id="MBB5208262.1"/>
    </source>
</evidence>
<evidence type="ECO:0000256" key="1">
    <source>
        <dbReference type="SAM" id="SignalP"/>
    </source>
</evidence>
<sequence>MSGFLRLLCIAALALTFPAQAAPVGTAFTYQGELRLANAPADGTFDFEFALFDAPDAIAPLATSAAPDTPVQGGLFTVALDYTDVPFVQAQAYFLEVRVRSGSDSGGFQALLPRQPITPVPYAISARSVQPGGVEAAAIAPRAVGQAQLADGSVTLDKLAFVPGDIQAVVAGDGLLGGGGSGVVALTIDPAYTQRRIGNACAPGSYITSVDVQGVATCGAPNAQSRVAGTQFIEENSLIAIPSQQFVQLAQVALPAIASGAIAVTGHVRLEHSGTARELVRLTIFSGGCPPTSTSRIGEALHTLPTRAAGAADSHLVSMTGFRTGNYSGGGVVALCAYRNGVAGAVSASTRGLVVHW</sequence>
<keyword evidence="3" id="KW-1185">Reference proteome</keyword>
<feature type="chain" id="PRO_5031530806" evidence="1">
    <location>
        <begin position="22"/>
        <end position="357"/>
    </location>
</feature>
<organism evidence="2 3">
    <name type="scientific">Chiayiivirga flava</name>
    <dbReference type="NCBI Taxonomy" id="659595"/>
    <lineage>
        <taxon>Bacteria</taxon>
        <taxon>Pseudomonadati</taxon>
        <taxon>Pseudomonadota</taxon>
        <taxon>Gammaproteobacteria</taxon>
        <taxon>Lysobacterales</taxon>
        <taxon>Lysobacteraceae</taxon>
        <taxon>Chiayiivirga</taxon>
    </lineage>
</organism>
<dbReference type="RefSeq" id="WP_183960802.1">
    <property type="nucleotide sequence ID" value="NZ_JACHHP010000003.1"/>
</dbReference>
<reference evidence="2 3" key="1">
    <citation type="submission" date="2020-08" db="EMBL/GenBank/DDBJ databases">
        <title>Genomic Encyclopedia of Type Strains, Phase IV (KMG-IV): sequencing the most valuable type-strain genomes for metagenomic binning, comparative biology and taxonomic classification.</title>
        <authorList>
            <person name="Goeker M."/>
        </authorList>
    </citation>
    <scope>NUCLEOTIDE SEQUENCE [LARGE SCALE GENOMIC DNA]</scope>
    <source>
        <strain evidence="2 3">DSM 24163</strain>
    </source>
</reference>